<dbReference type="InterPro" id="IPR051487">
    <property type="entry name" value="Ser/Thr_Proteases_Immune/Dev"/>
</dbReference>
<proteinExistence type="inferred from homology"/>
<evidence type="ECO:0000256" key="2">
    <source>
        <dbReference type="ARBA" id="ARBA00024195"/>
    </source>
</evidence>
<evidence type="ECO:0000256" key="1">
    <source>
        <dbReference type="ARBA" id="ARBA00023157"/>
    </source>
</evidence>
<protein>
    <submittedName>
        <fullName evidence="4">Phenoloxidase-activating factor 2</fullName>
    </submittedName>
</protein>
<evidence type="ECO:0000259" key="3">
    <source>
        <dbReference type="PROSITE" id="PS50240"/>
    </source>
</evidence>
<name>A0A6A4W5L3_AMPAM</name>
<keyword evidence="5" id="KW-1185">Reference proteome</keyword>
<reference evidence="4 5" key="1">
    <citation type="submission" date="2019-07" db="EMBL/GenBank/DDBJ databases">
        <title>Draft genome assembly of a fouling barnacle, Amphibalanus amphitrite (Darwin, 1854): The first reference genome for Thecostraca.</title>
        <authorList>
            <person name="Kim W."/>
        </authorList>
    </citation>
    <scope>NUCLEOTIDE SEQUENCE [LARGE SCALE GENOMIC DNA]</scope>
    <source>
        <strain evidence="4">SNU_AA5</strain>
        <tissue evidence="4">Soma without cirri and trophi</tissue>
    </source>
</reference>
<comment type="similarity">
    <text evidence="2">Belongs to the peptidase S1 family. CLIP subfamily.</text>
</comment>
<dbReference type="SUPFAM" id="SSF50494">
    <property type="entry name" value="Trypsin-like serine proteases"/>
    <property type="match status" value="1"/>
</dbReference>
<dbReference type="EMBL" id="VIIS01001439">
    <property type="protein sequence ID" value="KAF0298292.1"/>
    <property type="molecule type" value="Genomic_DNA"/>
</dbReference>
<keyword evidence="1" id="KW-1015">Disulfide bond</keyword>
<dbReference type="GO" id="GO:0006508">
    <property type="term" value="P:proteolysis"/>
    <property type="evidence" value="ECO:0007669"/>
    <property type="project" value="InterPro"/>
</dbReference>
<organism evidence="4 5">
    <name type="scientific">Amphibalanus amphitrite</name>
    <name type="common">Striped barnacle</name>
    <name type="synonym">Balanus amphitrite</name>
    <dbReference type="NCBI Taxonomy" id="1232801"/>
    <lineage>
        <taxon>Eukaryota</taxon>
        <taxon>Metazoa</taxon>
        <taxon>Ecdysozoa</taxon>
        <taxon>Arthropoda</taxon>
        <taxon>Crustacea</taxon>
        <taxon>Multicrustacea</taxon>
        <taxon>Cirripedia</taxon>
        <taxon>Thoracica</taxon>
        <taxon>Thoracicalcarea</taxon>
        <taxon>Balanomorpha</taxon>
        <taxon>Balanoidea</taxon>
        <taxon>Balanidae</taxon>
        <taxon>Amphibalaninae</taxon>
        <taxon>Amphibalanus</taxon>
    </lineage>
</organism>
<dbReference type="PANTHER" id="PTHR24256">
    <property type="entry name" value="TRYPTASE-RELATED"/>
    <property type="match status" value="1"/>
</dbReference>
<dbReference type="InterPro" id="IPR001254">
    <property type="entry name" value="Trypsin_dom"/>
</dbReference>
<evidence type="ECO:0000313" key="5">
    <source>
        <dbReference type="Proteomes" id="UP000440578"/>
    </source>
</evidence>
<dbReference type="Proteomes" id="UP000440578">
    <property type="component" value="Unassembled WGS sequence"/>
</dbReference>
<dbReference type="AlphaFoldDB" id="A0A6A4W5L3"/>
<dbReference type="SMART" id="SM00020">
    <property type="entry name" value="Tryp_SPc"/>
    <property type="match status" value="1"/>
</dbReference>
<dbReference type="GO" id="GO:0004252">
    <property type="term" value="F:serine-type endopeptidase activity"/>
    <property type="evidence" value="ECO:0007669"/>
    <property type="project" value="InterPro"/>
</dbReference>
<accession>A0A6A4W5L3</accession>
<feature type="domain" description="Peptidase S1" evidence="3">
    <location>
        <begin position="1"/>
        <end position="214"/>
    </location>
</feature>
<dbReference type="Gene3D" id="2.40.10.10">
    <property type="entry name" value="Trypsin-like serine proteases"/>
    <property type="match status" value="2"/>
</dbReference>
<comment type="caution">
    <text evidence="4">The sequence shown here is derived from an EMBL/GenBank/DDBJ whole genome shotgun (WGS) entry which is preliminary data.</text>
</comment>
<sequence length="230" mass="25942">MGIRSVRDSNAPWMAALLEKVPNGYIFVCGGSLIHEQVVLTAGTLRTEVKDVIIHANYSREQKYNDLALLFLREPAPLRPGLDTICVRREGTDLRDCSIHSYGLRQTGSSQFDLRLREADQAPLPYTDCQRVLRGTRKGPFFQLHPSFQCTTSDVTCDLGEDRAGSPLTCPDLTRREHQLRGVVAWGVGCQSQQKPGVYTSVTEFYRWIDFQVTDYFGYIESAFGPFNQV</sequence>
<evidence type="ECO:0000313" key="4">
    <source>
        <dbReference type="EMBL" id="KAF0298292.1"/>
    </source>
</evidence>
<dbReference type="InterPro" id="IPR009003">
    <property type="entry name" value="Peptidase_S1_PA"/>
</dbReference>
<dbReference type="Pfam" id="PF00089">
    <property type="entry name" value="Trypsin"/>
    <property type="match status" value="1"/>
</dbReference>
<dbReference type="PROSITE" id="PS50240">
    <property type="entry name" value="TRYPSIN_DOM"/>
    <property type="match status" value="1"/>
</dbReference>
<gene>
    <name evidence="4" type="primary">PPAF2_26</name>
    <name evidence="4" type="ORF">FJT64_004355</name>
</gene>
<dbReference type="InterPro" id="IPR043504">
    <property type="entry name" value="Peptidase_S1_PA_chymotrypsin"/>
</dbReference>
<dbReference type="OrthoDB" id="6261922at2759"/>